<sequence length="61" mass="6623">YNEGAVKPNTLVRFDLKTEKFQTWAIPAGGGVVRNMMTTRDGNLVMAESALNIVALVEVGK</sequence>
<proteinExistence type="predicted"/>
<accession>A0ABS2DVR6</accession>
<keyword evidence="2" id="KW-1185">Reference proteome</keyword>
<evidence type="ECO:0000313" key="1">
    <source>
        <dbReference type="EMBL" id="MBM6705382.1"/>
    </source>
</evidence>
<gene>
    <name evidence="1" type="ORF">H6A60_13005</name>
</gene>
<reference evidence="1 2" key="1">
    <citation type="journal article" date="2021" name="Sci. Rep.">
        <title>The distribution of antibiotic resistance genes in chicken gut microbiota commensals.</title>
        <authorList>
            <person name="Juricova H."/>
            <person name="Matiasovicova J."/>
            <person name="Kubasova T."/>
            <person name="Cejkova D."/>
            <person name="Rychlik I."/>
        </authorList>
    </citation>
    <scope>NUCLEOTIDE SEQUENCE [LARGE SCALE GENOMIC DNA]</scope>
    <source>
        <strain evidence="1 2">An829</strain>
    </source>
</reference>
<organism evidence="1 2">
    <name type="scientific">Sutterella massiliensis</name>
    <dbReference type="NCBI Taxonomy" id="1816689"/>
    <lineage>
        <taxon>Bacteria</taxon>
        <taxon>Pseudomonadati</taxon>
        <taxon>Pseudomonadota</taxon>
        <taxon>Betaproteobacteria</taxon>
        <taxon>Burkholderiales</taxon>
        <taxon>Sutterellaceae</taxon>
        <taxon>Sutterella</taxon>
    </lineage>
</organism>
<dbReference type="Proteomes" id="UP000715095">
    <property type="component" value="Unassembled WGS sequence"/>
</dbReference>
<evidence type="ECO:0000313" key="2">
    <source>
        <dbReference type="Proteomes" id="UP000715095"/>
    </source>
</evidence>
<feature type="non-terminal residue" evidence="1">
    <location>
        <position position="1"/>
    </location>
</feature>
<protein>
    <submittedName>
        <fullName evidence="1">Cytochrome C</fullName>
    </submittedName>
</protein>
<dbReference type="EMBL" id="JACJJC010000421">
    <property type="protein sequence ID" value="MBM6705382.1"/>
    <property type="molecule type" value="Genomic_DNA"/>
</dbReference>
<name>A0ABS2DVR6_9BURK</name>
<comment type="caution">
    <text evidence="1">The sequence shown here is derived from an EMBL/GenBank/DDBJ whole genome shotgun (WGS) entry which is preliminary data.</text>
</comment>